<protein>
    <submittedName>
        <fullName evidence="2">Uncharacterized protein</fullName>
    </submittedName>
</protein>
<keyword evidence="3" id="KW-1185">Reference proteome</keyword>
<proteinExistence type="predicted"/>
<dbReference type="EMBL" id="CP108341">
    <property type="protein sequence ID" value="WTW25525.1"/>
    <property type="molecule type" value="Genomic_DNA"/>
</dbReference>
<accession>A0ABZ1MDA1</accession>
<evidence type="ECO:0000313" key="2">
    <source>
        <dbReference type="EMBL" id="WTW25525.1"/>
    </source>
</evidence>
<organism evidence="2 3">
    <name type="scientific">Streptomyces purpurascens</name>
    <dbReference type="NCBI Taxonomy" id="1924"/>
    <lineage>
        <taxon>Bacteria</taxon>
        <taxon>Bacillati</taxon>
        <taxon>Actinomycetota</taxon>
        <taxon>Actinomycetes</taxon>
        <taxon>Kitasatosporales</taxon>
        <taxon>Streptomycetaceae</taxon>
        <taxon>Streptomyces</taxon>
    </lineage>
</organism>
<evidence type="ECO:0000313" key="3">
    <source>
        <dbReference type="Proteomes" id="UP001621512"/>
    </source>
</evidence>
<evidence type="ECO:0000256" key="1">
    <source>
        <dbReference type="SAM" id="MobiDB-lite"/>
    </source>
</evidence>
<dbReference type="Proteomes" id="UP001621512">
    <property type="component" value="Chromosome"/>
</dbReference>
<sequence length="117" mass="12615">MRFHAGDRTDTVVEVLPTDPERDADVRLAEQTQVSCAGGRPHIEAPRQRTLCGRPPSVDIVIELPAGSRVEAEAAWADFRAGGRTGRRGPDVVPGRTPAVPTVHGRPRTPPALVRRA</sequence>
<dbReference type="RefSeq" id="WP_405504912.1">
    <property type="nucleotide sequence ID" value="NZ_CP108341.1"/>
</dbReference>
<reference evidence="2 3" key="1">
    <citation type="submission" date="2022-10" db="EMBL/GenBank/DDBJ databases">
        <title>The complete genomes of actinobacterial strains from the NBC collection.</title>
        <authorList>
            <person name="Joergensen T.S."/>
            <person name="Alvarez Arevalo M."/>
            <person name="Sterndorff E.B."/>
            <person name="Faurdal D."/>
            <person name="Vuksanovic O."/>
            <person name="Mourched A.-S."/>
            <person name="Charusanti P."/>
            <person name="Shaw S."/>
            <person name="Blin K."/>
            <person name="Weber T."/>
        </authorList>
    </citation>
    <scope>NUCLEOTIDE SEQUENCE [LARGE SCALE GENOMIC DNA]</scope>
    <source>
        <strain evidence="2 3">NBC_00017</strain>
    </source>
</reference>
<name>A0ABZ1MDA1_STREF</name>
<gene>
    <name evidence="2" type="ORF">OHU35_05545</name>
</gene>
<feature type="region of interest" description="Disordered" evidence="1">
    <location>
        <begin position="81"/>
        <end position="117"/>
    </location>
</feature>